<comment type="caution">
    <text evidence="2">The sequence shown here is derived from an EMBL/GenBank/DDBJ whole genome shotgun (WGS) entry which is preliminary data.</text>
</comment>
<dbReference type="Gene3D" id="3.40.50.1010">
    <property type="entry name" value="5'-nuclease"/>
    <property type="match status" value="1"/>
</dbReference>
<dbReference type="Proteomes" id="UP001628124">
    <property type="component" value="Unassembled WGS sequence"/>
</dbReference>
<dbReference type="RefSeq" id="WP_412707898.1">
    <property type="nucleotide sequence ID" value="NZ_BAABMM010000019.1"/>
</dbReference>
<feature type="domain" description="PIN" evidence="1">
    <location>
        <begin position="2"/>
        <end position="44"/>
    </location>
</feature>
<dbReference type="EMBL" id="BAABMM010000019">
    <property type="protein sequence ID" value="GAA5252227.1"/>
    <property type="molecule type" value="Genomic_DNA"/>
</dbReference>
<protein>
    <recommendedName>
        <fullName evidence="1">PIN domain-containing protein</fullName>
    </recommendedName>
</protein>
<sequence length="59" mass="6651">MNLNEEIADIAVIIRKENRIKLPDAIIWATAKYSNSLLVTRNTKDFPIHASGIKIPYGI</sequence>
<dbReference type="InterPro" id="IPR029060">
    <property type="entry name" value="PIN-like_dom_sf"/>
</dbReference>
<accession>A0ABP9TVM6</accession>
<evidence type="ECO:0000313" key="3">
    <source>
        <dbReference type="Proteomes" id="UP001628124"/>
    </source>
</evidence>
<proteinExistence type="predicted"/>
<dbReference type="SUPFAM" id="SSF88723">
    <property type="entry name" value="PIN domain-like"/>
    <property type="match status" value="1"/>
</dbReference>
<evidence type="ECO:0000259" key="1">
    <source>
        <dbReference type="Pfam" id="PF01850"/>
    </source>
</evidence>
<gene>
    <name evidence="2" type="ORF">KNCP2_05150</name>
</gene>
<reference evidence="2 3" key="1">
    <citation type="journal article" date="2024" name="Microbiol. Immunol.">
        <title>Discovery of a novel spotted fever group Rickettsia, 'Candidatus Rickettsia kedanie,' in unfed larval chigger mites, Leptotrombidium scutellare.</title>
        <authorList>
            <person name="Ogawa M."/>
            <person name="Matsutani M."/>
            <person name="Katayama T."/>
            <person name="Takada N."/>
            <person name="Noda S."/>
            <person name="Takahashi M."/>
            <person name="Kageyama D."/>
            <person name="Hanaoka N."/>
            <person name="Ebihara H."/>
        </authorList>
    </citation>
    <scope>NUCLEOTIDE SEQUENCE [LARGE SCALE GENOMIC DNA]</scope>
    <source>
        <strain evidence="2 3">KNCP2-13</strain>
    </source>
</reference>
<organism evidence="2 3">
    <name type="scientific">Candidatus Rickettsia kedanie</name>
    <dbReference type="NCBI Taxonomy" id="3115352"/>
    <lineage>
        <taxon>Bacteria</taxon>
        <taxon>Pseudomonadati</taxon>
        <taxon>Pseudomonadota</taxon>
        <taxon>Alphaproteobacteria</taxon>
        <taxon>Rickettsiales</taxon>
        <taxon>Rickettsiaceae</taxon>
        <taxon>Rickettsieae</taxon>
        <taxon>Rickettsia</taxon>
        <taxon>spotted fever group</taxon>
    </lineage>
</organism>
<name>A0ABP9TVM6_9RICK</name>
<keyword evidence="3" id="KW-1185">Reference proteome</keyword>
<dbReference type="InterPro" id="IPR002716">
    <property type="entry name" value="PIN_dom"/>
</dbReference>
<dbReference type="Pfam" id="PF01850">
    <property type="entry name" value="PIN"/>
    <property type="match status" value="1"/>
</dbReference>
<evidence type="ECO:0000313" key="2">
    <source>
        <dbReference type="EMBL" id="GAA5252227.1"/>
    </source>
</evidence>